<dbReference type="Gene3D" id="3.40.50.720">
    <property type="entry name" value="NAD(P)-binding Rossmann-like Domain"/>
    <property type="match status" value="1"/>
</dbReference>
<dbReference type="OrthoDB" id="9774191at2"/>
<dbReference type="PANTHER" id="PTHR43818">
    <property type="entry name" value="BCDNA.GH03377"/>
    <property type="match status" value="1"/>
</dbReference>
<reference evidence="4" key="1">
    <citation type="submission" date="2016-12" db="EMBL/GenBank/DDBJ databases">
        <title>Comparative genomics of four Isosphaeraceae planctomycetes: a common pool of plasmids and glycoside hydrolase genes.</title>
        <authorList>
            <person name="Ivanova A."/>
        </authorList>
    </citation>
    <scope>NUCLEOTIDE SEQUENCE [LARGE SCALE GENOMIC DNA]</scope>
    <source>
        <strain evidence="4">PX4</strain>
    </source>
</reference>
<dbReference type="Gene3D" id="3.30.360.10">
    <property type="entry name" value="Dihydrodipicolinate Reductase, domain 2"/>
    <property type="match status" value="1"/>
</dbReference>
<proteinExistence type="predicted"/>
<dbReference type="InterPro" id="IPR000683">
    <property type="entry name" value="Gfo/Idh/MocA-like_OxRdtase_N"/>
</dbReference>
<dbReference type="SUPFAM" id="SSF55347">
    <property type="entry name" value="Glyceraldehyde-3-phosphate dehydrogenase-like, C-terminal domain"/>
    <property type="match status" value="1"/>
</dbReference>
<evidence type="ECO:0000259" key="1">
    <source>
        <dbReference type="Pfam" id="PF01408"/>
    </source>
</evidence>
<feature type="domain" description="Gfo/Idh/MocA-like oxidoreductase N-terminal" evidence="1">
    <location>
        <begin position="44"/>
        <end position="167"/>
    </location>
</feature>
<dbReference type="InterPro" id="IPR006311">
    <property type="entry name" value="TAT_signal"/>
</dbReference>
<dbReference type="STRING" id="1387353.BSF38_00302"/>
<dbReference type="PANTHER" id="PTHR43818:SF5">
    <property type="entry name" value="OXIDOREDUCTASE FAMILY PROTEIN"/>
    <property type="match status" value="1"/>
</dbReference>
<dbReference type="Pfam" id="PF01408">
    <property type="entry name" value="GFO_IDH_MocA"/>
    <property type="match status" value="1"/>
</dbReference>
<dbReference type="AlphaFoldDB" id="A0A1U7CJ33"/>
<feature type="domain" description="Gfo/Idh/MocA-like oxidoreductase bacterial type C-terminal" evidence="2">
    <location>
        <begin position="212"/>
        <end position="399"/>
    </location>
</feature>
<evidence type="ECO:0008006" key="5">
    <source>
        <dbReference type="Google" id="ProtNLM"/>
    </source>
</evidence>
<protein>
    <recommendedName>
        <fullName evidence="5">Alpha-N-acetylgalactosaminidase</fullName>
    </recommendedName>
</protein>
<accession>A0A1U7CJ33</accession>
<evidence type="ECO:0000313" key="4">
    <source>
        <dbReference type="Proteomes" id="UP000186309"/>
    </source>
</evidence>
<dbReference type="SUPFAM" id="SSF51735">
    <property type="entry name" value="NAD(P)-binding Rossmann-fold domains"/>
    <property type="match status" value="1"/>
</dbReference>
<dbReference type="PROSITE" id="PS51318">
    <property type="entry name" value="TAT"/>
    <property type="match status" value="1"/>
</dbReference>
<dbReference type="RefSeq" id="WP_076343148.1">
    <property type="nucleotide sequence ID" value="NZ_CP019082.1"/>
</dbReference>
<name>A0A1U7CJ33_9BACT</name>
<organism evidence="3 4">
    <name type="scientific">Paludisphaera borealis</name>
    <dbReference type="NCBI Taxonomy" id="1387353"/>
    <lineage>
        <taxon>Bacteria</taxon>
        <taxon>Pseudomonadati</taxon>
        <taxon>Planctomycetota</taxon>
        <taxon>Planctomycetia</taxon>
        <taxon>Isosphaerales</taxon>
        <taxon>Isosphaeraceae</taxon>
        <taxon>Paludisphaera</taxon>
    </lineage>
</organism>
<evidence type="ECO:0000313" key="3">
    <source>
        <dbReference type="EMBL" id="APW58893.1"/>
    </source>
</evidence>
<dbReference type="GO" id="GO:0000166">
    <property type="term" value="F:nucleotide binding"/>
    <property type="evidence" value="ECO:0007669"/>
    <property type="project" value="InterPro"/>
</dbReference>
<dbReference type="EMBL" id="CP019082">
    <property type="protein sequence ID" value="APW58893.1"/>
    <property type="molecule type" value="Genomic_DNA"/>
</dbReference>
<evidence type="ECO:0000259" key="2">
    <source>
        <dbReference type="Pfam" id="PF19051"/>
    </source>
</evidence>
<dbReference type="InterPro" id="IPR050463">
    <property type="entry name" value="Gfo/Idh/MocA_oxidrdct_glycsds"/>
</dbReference>
<dbReference type="InterPro" id="IPR036291">
    <property type="entry name" value="NAD(P)-bd_dom_sf"/>
</dbReference>
<sequence>MTRTTRRQFFEESMIATAAAVAVGSNVPRTQAQETKRASANDTIRHAVIGCRTRGRVHAADFGRQKGVEIAYVCDPDRQLADELAASVEKATGRRPKAVQDLRVIFDDKSVDTVSIAAPNHWHALAAIWAMQAGKHVYVEKPVSHNVSEGRRIVQVADKTGRLCQTGTQNRSNTALAAAAEFIREGKLGDVTFARTIVYGERGSIGPRGTYTVPKNVDYNLFMGPAADVPLTRPNLHYDWHWVWNTGNGELGNNNIHYVDICRWLMDLNGLGDSVLSIGGRLGYEDAGETPNTQMVAHTFGKATIVQEVRGLKTDPFSSKFKAGHVIHGTEGFVAESSLFDRDGNLVRTFEGRPEDHFVNFIQAVRNGRRGDLKADIREGHQSTALCHVGNISQRLGQPEGVKEIARRIEDSKLNAEVGKTFEKMTKHLRDNGVDLERYKLTVGPLLRIDSEREAFSNNPDADALLTREYRRPFVVPTEGQV</sequence>
<keyword evidence="4" id="KW-1185">Reference proteome</keyword>
<dbReference type="InterPro" id="IPR043906">
    <property type="entry name" value="Gfo/Idh/MocA_OxRdtase_bact_C"/>
</dbReference>
<dbReference type="Pfam" id="PF19051">
    <property type="entry name" value="GFO_IDH_MocA_C2"/>
    <property type="match status" value="1"/>
</dbReference>
<gene>
    <name evidence="3" type="ORF">BSF38_00302</name>
</gene>
<dbReference type="KEGG" id="pbor:BSF38_00302"/>
<dbReference type="Proteomes" id="UP000186309">
    <property type="component" value="Chromosome"/>
</dbReference>